<reference evidence="2 3" key="1">
    <citation type="submission" date="2022-02" db="EMBL/GenBank/DDBJ databases">
        <title>Genome sequence data of Kingella unionensis sp. nov. strain CICC 24913 (CCUG 75125).</title>
        <authorList>
            <person name="Xiao M."/>
        </authorList>
    </citation>
    <scope>NUCLEOTIDE SEQUENCE [LARGE SCALE GENOMIC DNA]</scope>
    <source>
        <strain evidence="2 3">CICC 24913</strain>
    </source>
</reference>
<name>A0ABS9NPG3_9NEIS</name>
<sequence>MPIWLIKHWRPLAAAAVLAILAGLWHTDRAHQYRRGAEDTAASIKAKLAEQAAAQTAAARNTERKQADSLAAAQVKIEKERQDAQTVITDMRRELDRLRRHTETAARRATMPAAGQTARPSDGADAAAGWLLLGQCAQEYADLAETADAQRNDLAEWQAYGAVVASEPR</sequence>
<gene>
    <name evidence="2" type="ORF">MB824_09280</name>
</gene>
<dbReference type="EMBL" id="JAKOOW010000033">
    <property type="protein sequence ID" value="MCG6504687.1"/>
    <property type="molecule type" value="Genomic_DNA"/>
</dbReference>
<evidence type="ECO:0000313" key="2">
    <source>
        <dbReference type="EMBL" id="MCG6504687.1"/>
    </source>
</evidence>
<proteinExistence type="predicted"/>
<evidence type="ECO:0000256" key="1">
    <source>
        <dbReference type="SAM" id="Coils"/>
    </source>
</evidence>
<accession>A0ABS9NPG3</accession>
<feature type="coiled-coil region" evidence="1">
    <location>
        <begin position="45"/>
        <end position="108"/>
    </location>
</feature>
<protein>
    <submittedName>
        <fullName evidence="2">Uncharacterized protein</fullName>
    </submittedName>
</protein>
<dbReference type="Proteomes" id="UP001298424">
    <property type="component" value="Unassembled WGS sequence"/>
</dbReference>
<organism evidence="2 3">
    <name type="scientific">Kingella pumchi</name>
    <dbReference type="NCBI Taxonomy" id="2779506"/>
    <lineage>
        <taxon>Bacteria</taxon>
        <taxon>Pseudomonadati</taxon>
        <taxon>Pseudomonadota</taxon>
        <taxon>Betaproteobacteria</taxon>
        <taxon>Neisseriales</taxon>
        <taxon>Neisseriaceae</taxon>
        <taxon>Kingella</taxon>
    </lineage>
</organism>
<keyword evidence="3" id="KW-1185">Reference proteome</keyword>
<evidence type="ECO:0000313" key="3">
    <source>
        <dbReference type="Proteomes" id="UP001298424"/>
    </source>
</evidence>
<dbReference type="RefSeq" id="WP_238748212.1">
    <property type="nucleotide sequence ID" value="NZ_JAKOOW010000033.1"/>
</dbReference>
<keyword evidence="1" id="KW-0175">Coiled coil</keyword>
<comment type="caution">
    <text evidence="2">The sequence shown here is derived from an EMBL/GenBank/DDBJ whole genome shotgun (WGS) entry which is preliminary data.</text>
</comment>